<keyword evidence="2" id="KW-0812">Transmembrane</keyword>
<dbReference type="Proteomes" id="UP000016922">
    <property type="component" value="Unassembled WGS sequence"/>
</dbReference>
<feature type="transmembrane region" description="Helical" evidence="2">
    <location>
        <begin position="125"/>
        <end position="149"/>
    </location>
</feature>
<feature type="transmembrane region" description="Helical" evidence="2">
    <location>
        <begin position="542"/>
        <end position="575"/>
    </location>
</feature>
<dbReference type="AlphaFoldDB" id="S3DTY8"/>
<dbReference type="PANTHER" id="PTHR37577">
    <property type="entry name" value="INTEGRAL MEMBRANE PROTEIN"/>
    <property type="match status" value="1"/>
</dbReference>
<keyword evidence="4" id="KW-1185">Reference proteome</keyword>
<feature type="region of interest" description="Disordered" evidence="1">
    <location>
        <begin position="483"/>
        <end position="514"/>
    </location>
</feature>
<dbReference type="OMA" id="ESQENEC"/>
<feature type="compositionally biased region" description="Polar residues" evidence="1">
    <location>
        <begin position="488"/>
        <end position="514"/>
    </location>
</feature>
<dbReference type="OrthoDB" id="5427664at2759"/>
<organism evidence="3 4">
    <name type="scientific">Glarea lozoyensis (strain ATCC 20868 / MF5171)</name>
    <dbReference type="NCBI Taxonomy" id="1116229"/>
    <lineage>
        <taxon>Eukaryota</taxon>
        <taxon>Fungi</taxon>
        <taxon>Dikarya</taxon>
        <taxon>Ascomycota</taxon>
        <taxon>Pezizomycotina</taxon>
        <taxon>Leotiomycetes</taxon>
        <taxon>Helotiales</taxon>
        <taxon>Helotiaceae</taxon>
        <taxon>Glarea</taxon>
    </lineage>
</organism>
<keyword evidence="2" id="KW-1133">Transmembrane helix</keyword>
<name>S3DTY8_GLAL2</name>
<dbReference type="eggNOG" id="ENOG502SQSC">
    <property type="taxonomic scope" value="Eukaryota"/>
</dbReference>
<dbReference type="GeneID" id="19460071"/>
<feature type="transmembrane region" description="Helical" evidence="2">
    <location>
        <begin position="32"/>
        <end position="53"/>
    </location>
</feature>
<keyword evidence="2" id="KW-0472">Membrane</keyword>
<dbReference type="PANTHER" id="PTHR37577:SF1">
    <property type="entry name" value="INTEGRAL MEMBRANE PROTEIN"/>
    <property type="match status" value="1"/>
</dbReference>
<evidence type="ECO:0000256" key="1">
    <source>
        <dbReference type="SAM" id="MobiDB-lite"/>
    </source>
</evidence>
<gene>
    <name evidence="3" type="ORF">GLAREA_01013</name>
</gene>
<proteinExistence type="predicted"/>
<reference evidence="3 4" key="1">
    <citation type="journal article" date="2013" name="BMC Genomics">
        <title>Genomics-driven discovery of the pneumocandin biosynthetic gene cluster in the fungus Glarea lozoyensis.</title>
        <authorList>
            <person name="Chen L."/>
            <person name="Yue Q."/>
            <person name="Zhang X."/>
            <person name="Xiang M."/>
            <person name="Wang C."/>
            <person name="Li S."/>
            <person name="Che Y."/>
            <person name="Ortiz-Lopez F.J."/>
            <person name="Bills G.F."/>
            <person name="Liu X."/>
            <person name="An Z."/>
        </authorList>
    </citation>
    <scope>NUCLEOTIDE SEQUENCE [LARGE SCALE GENOMIC DNA]</scope>
    <source>
        <strain evidence="4">ATCC 20868 / MF5171</strain>
    </source>
</reference>
<evidence type="ECO:0000313" key="4">
    <source>
        <dbReference type="Proteomes" id="UP000016922"/>
    </source>
</evidence>
<dbReference type="RefSeq" id="XP_008083962.1">
    <property type="nucleotide sequence ID" value="XM_008085771.1"/>
</dbReference>
<dbReference type="EMBL" id="KE145367">
    <property type="protein sequence ID" value="EPE29853.1"/>
    <property type="molecule type" value="Genomic_DNA"/>
</dbReference>
<evidence type="ECO:0000313" key="3">
    <source>
        <dbReference type="EMBL" id="EPE29853.1"/>
    </source>
</evidence>
<dbReference type="InterPro" id="IPR053018">
    <property type="entry name" value="Elsinochrome_Biosynth-Asso"/>
</dbReference>
<evidence type="ECO:0000256" key="2">
    <source>
        <dbReference type="SAM" id="Phobius"/>
    </source>
</evidence>
<protein>
    <submittedName>
        <fullName evidence="3">Uncharacterized protein</fullName>
    </submittedName>
</protein>
<sequence length="579" mass="64338">MACPSVDCSFNSNSSLAPPALEPNPDISGTGVLIGFVGTAYITLGALILRYLIGLPEDTSIDDQPISNPVDDRLLKLIWRKVGRPPERWAQPLKNSVLALSDTQLVTGLSILASGYAQIKCCLSIFHWHIVVFLAWFSSATHLTTITFLRRYIHDNHGLRNIRLILMFFLVGMLVVALIPTGGDCGLFSDSDALLMAYIGLNRTSKLYPGYPAKCCFDRMHDGKFIESKTTEQFLSMIASELVLLSGTIARVIKMHRGPSKWSRLLLRDKPSRFSKSFLARLEKRHEESSSKSIRAVYSVFHCSGVTAIITARAAYDLVESLLWEISWLIFSLAWGTMRLFTTRGLAVQDAAAEKGTKDQVALSENFWGFGQWTPTLLLILPILGYIEGYMDTAKITRDKSLLESQENECEEAMQPSNDRSRESFIVGTGSHSIEGRVSQETMIQLHEMDITSSMSSARRTGTDLSLMEYNVGVGGSVNTTNGVISNRRLTSNDDQPPQSPHGSSGDSMQTLPTISRPGLWPSERLFQHDFYSEKWFQELVFALYTVVVASGIQLIAFAAGVGQTTIFTFLQLFITYYV</sequence>
<dbReference type="KEGG" id="glz:GLAREA_01013"/>
<feature type="transmembrane region" description="Helical" evidence="2">
    <location>
        <begin position="161"/>
        <end position="179"/>
    </location>
</feature>
<dbReference type="STRING" id="1116229.S3DTY8"/>
<feature type="transmembrane region" description="Helical" evidence="2">
    <location>
        <begin position="322"/>
        <end position="341"/>
    </location>
</feature>
<accession>S3DTY8</accession>
<dbReference type="HOGENOM" id="CLU_033829_0_0_1"/>